<protein>
    <recommendedName>
        <fullName evidence="3">Polya polymerase</fullName>
    </recommendedName>
</protein>
<dbReference type="Proteomes" id="UP000005396">
    <property type="component" value="Unassembled WGS sequence"/>
</dbReference>
<name>A8S3J6_ENTBW</name>
<dbReference type="EMBL" id="ABCC02000057">
    <property type="protein sequence ID" value="EDP13007.1"/>
    <property type="molecule type" value="Genomic_DNA"/>
</dbReference>
<organism evidence="1 2">
    <name type="scientific">Enterocloster bolteae (strain ATCC BAA-613 / DSM 15670 / CCUG 46953 / JCM 12243 / WAL 16351)</name>
    <name type="common">Clostridium bolteae</name>
    <dbReference type="NCBI Taxonomy" id="411902"/>
    <lineage>
        <taxon>Bacteria</taxon>
        <taxon>Bacillati</taxon>
        <taxon>Bacillota</taxon>
        <taxon>Clostridia</taxon>
        <taxon>Lachnospirales</taxon>
        <taxon>Lachnospiraceae</taxon>
        <taxon>Enterocloster</taxon>
    </lineage>
</organism>
<evidence type="ECO:0008006" key="3">
    <source>
        <dbReference type="Google" id="ProtNLM"/>
    </source>
</evidence>
<gene>
    <name evidence="1" type="ORF">CLOBOL_06639</name>
</gene>
<evidence type="ECO:0000313" key="1">
    <source>
        <dbReference type="EMBL" id="EDP13007.1"/>
    </source>
</evidence>
<sequence>MQCTPTEAEGFCMKLENISDVKAFFEAVDQCKGKIELVSPEGDRINLKSKLSQYLSIANMCSNGYIRELELVVHEKEDMDRLIEFMLSGENLK</sequence>
<dbReference type="AlphaFoldDB" id="A8S3J6"/>
<dbReference type="PaxDb" id="411902-CLOBOL_06639"/>
<dbReference type="HOGENOM" id="CLU_171627_0_0_9"/>
<accession>A8S3J6</accession>
<proteinExistence type="predicted"/>
<reference evidence="1 2" key="1">
    <citation type="submission" date="2007-08" db="EMBL/GenBank/DDBJ databases">
        <authorList>
            <person name="Fulton L."/>
            <person name="Clifton S."/>
            <person name="Fulton B."/>
            <person name="Xu J."/>
            <person name="Minx P."/>
            <person name="Pepin K.H."/>
            <person name="Johnson M."/>
            <person name="Thiruvilangam P."/>
            <person name="Bhonagiri V."/>
            <person name="Nash W.E."/>
            <person name="Mardis E.R."/>
            <person name="Wilson R.K."/>
        </authorList>
    </citation>
    <scope>NUCLEOTIDE SEQUENCE [LARGE SCALE GENOMIC DNA]</scope>
    <source>
        <strain evidence="2">ATCC BAA-613 / DSM 15670 / CCUG 46953 / JCM 12243 / WAL 16351</strain>
    </source>
</reference>
<evidence type="ECO:0000313" key="2">
    <source>
        <dbReference type="Proteomes" id="UP000005396"/>
    </source>
</evidence>
<reference evidence="1 2" key="2">
    <citation type="submission" date="2007-09" db="EMBL/GenBank/DDBJ databases">
        <title>Draft genome sequence of Clostridium bolteae (ATCC BAA-613).</title>
        <authorList>
            <person name="Sudarsanam P."/>
            <person name="Ley R."/>
            <person name="Guruge J."/>
            <person name="Turnbaugh P.J."/>
            <person name="Mahowald M."/>
            <person name="Liep D."/>
            <person name="Gordon J."/>
        </authorList>
    </citation>
    <scope>NUCLEOTIDE SEQUENCE [LARGE SCALE GENOMIC DNA]</scope>
    <source>
        <strain evidence="2">ATCC BAA-613 / DSM 15670 / CCUG 46953 / JCM 12243 / WAL 16351</strain>
    </source>
</reference>
<comment type="caution">
    <text evidence="1">The sequence shown here is derived from an EMBL/GenBank/DDBJ whole genome shotgun (WGS) entry which is preliminary data.</text>
</comment>
<dbReference type="eggNOG" id="ENOG5032SE1">
    <property type="taxonomic scope" value="Bacteria"/>
</dbReference>